<dbReference type="PANTHER" id="PTHR41791:SF1">
    <property type="entry name" value="SSL7039 PROTEIN"/>
    <property type="match status" value="1"/>
</dbReference>
<dbReference type="RefSeq" id="WP_173084633.1">
    <property type="nucleotide sequence ID" value="NZ_BLTE01000010.1"/>
</dbReference>
<evidence type="ECO:0008006" key="3">
    <source>
        <dbReference type="Google" id="ProtNLM"/>
    </source>
</evidence>
<dbReference type="Proteomes" id="UP000494245">
    <property type="component" value="Unassembled WGS sequence"/>
</dbReference>
<protein>
    <recommendedName>
        <fullName evidence="3">Addiction module killer protein</fullName>
    </recommendedName>
</protein>
<reference evidence="1 2" key="1">
    <citation type="submission" date="2020-04" db="EMBL/GenBank/DDBJ databases">
        <authorList>
            <consortium name="Desulfovibrio sp. FSS-1 genome sequencing consortium"/>
            <person name="Shimoshige H."/>
            <person name="Kobayashi H."/>
            <person name="Maekawa T."/>
        </authorList>
    </citation>
    <scope>NUCLEOTIDE SEQUENCE [LARGE SCALE GENOMIC DNA]</scope>
    <source>
        <strain evidence="1 2">SIID29052-01</strain>
    </source>
</reference>
<evidence type="ECO:0000313" key="2">
    <source>
        <dbReference type="Proteomes" id="UP000494245"/>
    </source>
</evidence>
<sequence length="108" mass="12469">MTYTARRYAFEDGKEPFSLWFKALRDFRAKAAILKRIERLEAGNFGAAKPCRNGVHELVVDFGPGYRVYYGLVGKEIVLLLCAGDKRTQQADIDRAISYLDDYRERTR</sequence>
<dbReference type="AlphaFoldDB" id="A0A6V8LXW7"/>
<dbReference type="InterPro" id="IPR014056">
    <property type="entry name" value="TypeIITA-like_toxin_pred"/>
</dbReference>
<organism evidence="1 2">
    <name type="scientific">Fundidesulfovibrio magnetotacticus</name>
    <dbReference type="NCBI Taxonomy" id="2730080"/>
    <lineage>
        <taxon>Bacteria</taxon>
        <taxon>Pseudomonadati</taxon>
        <taxon>Thermodesulfobacteriota</taxon>
        <taxon>Desulfovibrionia</taxon>
        <taxon>Desulfovibrionales</taxon>
        <taxon>Desulfovibrionaceae</taxon>
        <taxon>Fundidesulfovibrio</taxon>
    </lineage>
</organism>
<dbReference type="PANTHER" id="PTHR41791">
    <property type="entry name" value="SSL7039 PROTEIN"/>
    <property type="match status" value="1"/>
</dbReference>
<keyword evidence="2" id="KW-1185">Reference proteome</keyword>
<name>A0A6V8LXW7_9BACT</name>
<dbReference type="EMBL" id="BLTE01000010">
    <property type="protein sequence ID" value="GFK94497.1"/>
    <property type="molecule type" value="Genomic_DNA"/>
</dbReference>
<dbReference type="PIRSF" id="PIRSF028744">
    <property type="entry name" value="Addict_mod_HI1419"/>
    <property type="match status" value="1"/>
</dbReference>
<gene>
    <name evidence="1" type="ORF">NNJEOMEG_02343</name>
</gene>
<evidence type="ECO:0000313" key="1">
    <source>
        <dbReference type="EMBL" id="GFK94497.1"/>
    </source>
</evidence>
<dbReference type="NCBIfam" id="TIGR02683">
    <property type="entry name" value="upstrm_HI1419"/>
    <property type="match status" value="1"/>
</dbReference>
<accession>A0A6V8LXW7</accession>
<proteinExistence type="predicted"/>
<comment type="caution">
    <text evidence="1">The sequence shown here is derived from an EMBL/GenBank/DDBJ whole genome shotgun (WGS) entry which is preliminary data.</text>
</comment>
<reference evidence="1 2" key="2">
    <citation type="submission" date="2020-05" db="EMBL/GenBank/DDBJ databases">
        <title>Draft genome sequence of Desulfovibrio sp. strainFSS-1.</title>
        <authorList>
            <person name="Shimoshige H."/>
            <person name="Kobayashi H."/>
            <person name="Maekawa T."/>
        </authorList>
    </citation>
    <scope>NUCLEOTIDE SEQUENCE [LARGE SCALE GENOMIC DNA]</scope>
    <source>
        <strain evidence="1 2">SIID29052-01</strain>
    </source>
</reference>